<dbReference type="GO" id="GO:0006508">
    <property type="term" value="P:proteolysis"/>
    <property type="evidence" value="ECO:0007669"/>
    <property type="project" value="UniProtKB-KW"/>
</dbReference>
<dbReference type="FunFam" id="3.40.630.10:FF:000084">
    <property type="entry name" value="Carboxypeptidase B2"/>
    <property type="match status" value="1"/>
</dbReference>
<dbReference type="EC" id="3.4.17.18" evidence="12"/>
<evidence type="ECO:0000256" key="12">
    <source>
        <dbReference type="ARBA" id="ARBA00066554"/>
    </source>
</evidence>
<evidence type="ECO:0000256" key="10">
    <source>
        <dbReference type="ARBA" id="ARBA00050859"/>
    </source>
</evidence>
<dbReference type="InterPro" id="IPR000834">
    <property type="entry name" value="Peptidase_M14"/>
</dbReference>
<accession>A0A1M5AQL8</accession>
<proteinExistence type="inferred from homology"/>
<dbReference type="SMART" id="SM00631">
    <property type="entry name" value="Zn_pept"/>
    <property type="match status" value="1"/>
</dbReference>
<dbReference type="GO" id="GO:0005615">
    <property type="term" value="C:extracellular space"/>
    <property type="evidence" value="ECO:0007669"/>
    <property type="project" value="TreeGrafter"/>
</dbReference>
<gene>
    <name evidence="17" type="ORF">SAMN05444320_103222</name>
</gene>
<keyword evidence="6 15" id="KW-0732">Signal</keyword>
<dbReference type="CDD" id="cd03859">
    <property type="entry name" value="M14_CPT"/>
    <property type="match status" value="1"/>
</dbReference>
<evidence type="ECO:0000256" key="13">
    <source>
        <dbReference type="ARBA" id="ARBA00074273"/>
    </source>
</evidence>
<dbReference type="PRINTS" id="PR00765">
    <property type="entry name" value="CRBOXYPTASEA"/>
</dbReference>
<dbReference type="PROSITE" id="PS00133">
    <property type="entry name" value="CARBOXYPEPT_ZN_2"/>
    <property type="match status" value="1"/>
</dbReference>
<dbReference type="AlphaFoldDB" id="A0A1M5AQL8"/>
<evidence type="ECO:0000256" key="1">
    <source>
        <dbReference type="ARBA" id="ARBA00001947"/>
    </source>
</evidence>
<dbReference type="RefSeq" id="WP_073482553.1">
    <property type="nucleotide sequence ID" value="NZ_FQVN01000003.1"/>
</dbReference>
<dbReference type="STRING" id="2017.SAMN05444320_103222"/>
<evidence type="ECO:0000256" key="15">
    <source>
        <dbReference type="SAM" id="SignalP"/>
    </source>
</evidence>
<evidence type="ECO:0000256" key="14">
    <source>
        <dbReference type="PROSITE-ProRule" id="PRU01379"/>
    </source>
</evidence>
<comment type="similarity">
    <text evidence="2 14">Belongs to the peptidase M14 family.</text>
</comment>
<keyword evidence="8" id="KW-0862">Zinc</keyword>
<evidence type="ECO:0000256" key="6">
    <source>
        <dbReference type="ARBA" id="ARBA00022729"/>
    </source>
</evidence>
<keyword evidence="7" id="KW-0378">Hydrolase</keyword>
<dbReference type="OrthoDB" id="5240362at2"/>
<dbReference type="EMBL" id="FQVN01000003">
    <property type="protein sequence ID" value="SHF32533.1"/>
    <property type="molecule type" value="Genomic_DNA"/>
</dbReference>
<dbReference type="PROSITE" id="PS52035">
    <property type="entry name" value="PEPTIDASE_M14"/>
    <property type="match status" value="1"/>
</dbReference>
<evidence type="ECO:0000256" key="9">
    <source>
        <dbReference type="ARBA" id="ARBA00023049"/>
    </source>
</evidence>
<dbReference type="Proteomes" id="UP000184501">
    <property type="component" value="Unassembled WGS sequence"/>
</dbReference>
<dbReference type="PROSITE" id="PS00132">
    <property type="entry name" value="CARBOXYPEPT_ZN_1"/>
    <property type="match status" value="1"/>
</dbReference>
<dbReference type="SUPFAM" id="SSF53187">
    <property type="entry name" value="Zn-dependent exopeptidases"/>
    <property type="match status" value="1"/>
</dbReference>
<comment type="catalytic activity">
    <reaction evidence="10">
        <text>Releases a C-terminal residue, which may be hydrophobic or positively charged.</text>
        <dbReference type="EC" id="3.4.17.18"/>
    </reaction>
</comment>
<dbReference type="PANTHER" id="PTHR11705">
    <property type="entry name" value="PROTEASE FAMILY M14 CARBOXYPEPTIDASE A,B"/>
    <property type="match status" value="1"/>
</dbReference>
<evidence type="ECO:0000259" key="16">
    <source>
        <dbReference type="PROSITE" id="PS52035"/>
    </source>
</evidence>
<dbReference type="InterPro" id="IPR057246">
    <property type="entry name" value="CARBOXYPEPT_ZN_1"/>
</dbReference>
<dbReference type="Gene3D" id="3.40.630.10">
    <property type="entry name" value="Zn peptidases"/>
    <property type="match status" value="1"/>
</dbReference>
<dbReference type="InterPro" id="IPR033810">
    <property type="entry name" value="Carboxypeptidase_T"/>
</dbReference>
<dbReference type="GO" id="GO:0004181">
    <property type="term" value="F:metallocarboxypeptidase activity"/>
    <property type="evidence" value="ECO:0007669"/>
    <property type="project" value="InterPro"/>
</dbReference>
<evidence type="ECO:0000313" key="18">
    <source>
        <dbReference type="Proteomes" id="UP000184501"/>
    </source>
</evidence>
<keyword evidence="18" id="KW-1185">Reference proteome</keyword>
<keyword evidence="3 17" id="KW-0121">Carboxypeptidase</keyword>
<sequence length="435" mass="47833">MLRTRRRLVAAAVGACLSLLVPLSVAGADARWAGGQPSAGADSTRPDDLAVYQVHGATSPQLRTTIARTGVDILGVDGDRVSVTATRDQLAAVQAAGFRTELVEKVNRGDGPTTLDFPPRDSAYHNYSELTAELRQTASKYPSITKLSSVGKSHQGRDLWLLKISDNAATDEDEPEVLFTCNQHAREHLTVEMCLRIVERFTKGYDSDPEIKQFVDTREIYVITSVNPDGAEYDIATGSYRGWRKNRQGSGTDPNRNWGYKWGCCNGSSGSPSSETYRGPSAFSAPETARVRDFVNSRVVGGKQQITAHIDFHTYSELILWPYGYTHSETAPGLTAEDARVFSTLGREMAETNGYTPQQSSDLYVTDGSVNDWMWAQHKIWSYTFEMYPRTGSGLSGFYPPASVIPRETARNDQAVDLLLSYADCVPRVIGKSCD</sequence>
<dbReference type="PANTHER" id="PTHR11705:SF143">
    <property type="entry name" value="SLL0236 PROTEIN"/>
    <property type="match status" value="1"/>
</dbReference>
<feature type="chain" id="PRO_5039471401" description="Zinc carboxypeptidase" evidence="15">
    <location>
        <begin position="27"/>
        <end position="435"/>
    </location>
</feature>
<evidence type="ECO:0000313" key="17">
    <source>
        <dbReference type="EMBL" id="SHF32533.1"/>
    </source>
</evidence>
<dbReference type="GO" id="GO:0008270">
    <property type="term" value="F:zinc ion binding"/>
    <property type="evidence" value="ECO:0007669"/>
    <property type="project" value="InterPro"/>
</dbReference>
<evidence type="ECO:0000256" key="11">
    <source>
        <dbReference type="ARBA" id="ARBA00055464"/>
    </source>
</evidence>
<dbReference type="InterPro" id="IPR057247">
    <property type="entry name" value="CARBOXYPEPT_ZN_2"/>
</dbReference>
<evidence type="ECO:0000256" key="3">
    <source>
        <dbReference type="ARBA" id="ARBA00022645"/>
    </source>
</evidence>
<comment type="function">
    <text evidence="11">Carboxypeptidase that possesses the specificities of both mammalian Cpase A and B. Thus shows broad substrate specificity, being able to cleave Cbz-Gly-Leu, Cbz-Gly-Val, Cbz-Gly-Phe, Cbz-Gly-Lys and Bz-Gly-Arg in vitro.</text>
</comment>
<feature type="active site" description="Proton donor/acceptor" evidence="14">
    <location>
        <position position="386"/>
    </location>
</feature>
<name>A0A1M5AQL8_STRHI</name>
<evidence type="ECO:0000256" key="2">
    <source>
        <dbReference type="ARBA" id="ARBA00005988"/>
    </source>
</evidence>
<comment type="cofactor">
    <cofactor evidence="1">
        <name>Zn(2+)</name>
        <dbReference type="ChEBI" id="CHEBI:29105"/>
    </cofactor>
</comment>
<reference evidence="17 18" key="1">
    <citation type="submission" date="2016-11" db="EMBL/GenBank/DDBJ databases">
        <authorList>
            <person name="Jaros S."/>
            <person name="Januszkiewicz K."/>
            <person name="Wedrychowicz H."/>
        </authorList>
    </citation>
    <scope>NUCLEOTIDE SEQUENCE [LARGE SCALE GENOMIC DNA]</scope>
    <source>
        <strain evidence="17 18">DSM 44523</strain>
    </source>
</reference>
<keyword evidence="5" id="KW-0479">Metal-binding</keyword>
<organism evidence="17 18">
    <name type="scientific">Streptoalloteichus hindustanus</name>
    <dbReference type="NCBI Taxonomy" id="2017"/>
    <lineage>
        <taxon>Bacteria</taxon>
        <taxon>Bacillati</taxon>
        <taxon>Actinomycetota</taxon>
        <taxon>Actinomycetes</taxon>
        <taxon>Pseudonocardiales</taxon>
        <taxon>Pseudonocardiaceae</taxon>
        <taxon>Streptoalloteichus</taxon>
    </lineage>
</organism>
<evidence type="ECO:0000256" key="5">
    <source>
        <dbReference type="ARBA" id="ARBA00022723"/>
    </source>
</evidence>
<feature type="domain" description="Peptidase M14" evidence="16">
    <location>
        <begin position="123"/>
        <end position="423"/>
    </location>
</feature>
<dbReference type="Pfam" id="PF00246">
    <property type="entry name" value="Peptidase_M14"/>
    <property type="match status" value="1"/>
</dbReference>
<evidence type="ECO:0000256" key="7">
    <source>
        <dbReference type="ARBA" id="ARBA00022801"/>
    </source>
</evidence>
<feature type="signal peptide" evidence="15">
    <location>
        <begin position="1"/>
        <end position="26"/>
    </location>
</feature>
<protein>
    <recommendedName>
        <fullName evidence="13">Zinc carboxypeptidase</fullName>
        <ecNumber evidence="12">3.4.17.18</ecNumber>
    </recommendedName>
</protein>
<keyword evidence="9" id="KW-0482">Metalloprotease</keyword>
<evidence type="ECO:0000256" key="4">
    <source>
        <dbReference type="ARBA" id="ARBA00022670"/>
    </source>
</evidence>
<keyword evidence="4" id="KW-0645">Protease</keyword>
<evidence type="ECO:0000256" key="8">
    <source>
        <dbReference type="ARBA" id="ARBA00022833"/>
    </source>
</evidence>